<gene>
    <name evidence="2" type="ordered locus">Bamb_4148</name>
</gene>
<evidence type="ECO:0000313" key="2">
    <source>
        <dbReference type="EMBL" id="ABI89701.1"/>
    </source>
</evidence>
<protein>
    <submittedName>
        <fullName evidence="2">Amidohydrolase 2</fullName>
    </submittedName>
</protein>
<dbReference type="Proteomes" id="UP000000662">
    <property type="component" value="Chromosome 2"/>
</dbReference>
<dbReference type="PATRIC" id="fig|339670.21.peg.4441"/>
<dbReference type="InterPro" id="IPR032466">
    <property type="entry name" value="Metal_Hydrolase"/>
</dbReference>
<reference evidence="2" key="1">
    <citation type="submission" date="2006-08" db="EMBL/GenBank/DDBJ databases">
        <title>Complete sequence of Chromosome 2 of Burkholderia cepacia AMMD.</title>
        <authorList>
            <consortium name="US DOE Joint Genome Institute"/>
            <person name="Copeland A."/>
            <person name="Lucas S."/>
            <person name="Lapidus A."/>
            <person name="Barry K."/>
            <person name="Detter J.C."/>
            <person name="Glavina del Rio T."/>
            <person name="Hammon N."/>
            <person name="Israni S."/>
            <person name="Pitluck S."/>
            <person name="Bruce D."/>
            <person name="Chain P."/>
            <person name="Malfatti S."/>
            <person name="Shin M."/>
            <person name="Vergez L."/>
            <person name="Schmutz J."/>
            <person name="Larimer F."/>
            <person name="Land M."/>
            <person name="Hauser L."/>
            <person name="Kyrpides N."/>
            <person name="Kim E."/>
            <person name="Parke J."/>
            <person name="Coenye T."/>
            <person name="Konstantinidis K."/>
            <person name="Ramette A."/>
            <person name="Tiedje J."/>
            <person name="Richardson P."/>
        </authorList>
    </citation>
    <scope>NUCLEOTIDE SEQUENCE</scope>
    <source>
        <strain evidence="2">AMMD</strain>
    </source>
</reference>
<dbReference type="KEGG" id="bam:Bamb_4148"/>
<accession>Q0B822</accession>
<dbReference type="Pfam" id="PF04909">
    <property type="entry name" value="Amidohydro_2"/>
    <property type="match status" value="1"/>
</dbReference>
<dbReference type="AlphaFoldDB" id="Q0B822"/>
<sequence length="297" mass="32374">MDRFPPALPAAPFDCLSPASLAWLDETATGITGVDAHAHIFVQGLPLAAHRRHAPDYDATLDQYVAQLAAHGLSQGVLVQPSFLGTDNGFLRAVCERYPRRFRGVAVVAPEVTDAELEALDAAHIVGARLNLIGVALPDFRDGRWSALLARLNALRWHVEVQANADALPVVLDALLRHDCTVVVDHFGRPDAQLRAADAGFRHLQSTATSGNVWVKLSAAYRSAENSNGIEHGRALATALLDSFGPERMVWGSDWPHTQHRHLIDYDGALSALEYWIPDRAARDRVMTTSAAELFGF</sequence>
<dbReference type="PANTHER" id="PTHR35563:SF2">
    <property type="entry name" value="BARREL METAL-DEPENDENT HYDROLASE, PUTATIVE (AFU_ORTHOLOGUE AFUA_1G16240)-RELATED"/>
    <property type="match status" value="1"/>
</dbReference>
<keyword evidence="3" id="KW-1185">Reference proteome</keyword>
<feature type="domain" description="Amidohydrolase-related" evidence="1">
    <location>
        <begin position="34"/>
        <end position="297"/>
    </location>
</feature>
<name>Q0B822_BURCM</name>
<proteinExistence type="predicted"/>
<dbReference type="eggNOG" id="COG3618">
    <property type="taxonomic scope" value="Bacteria"/>
</dbReference>
<dbReference type="SUPFAM" id="SSF51556">
    <property type="entry name" value="Metallo-dependent hydrolases"/>
    <property type="match status" value="1"/>
</dbReference>
<dbReference type="InterPro" id="IPR052358">
    <property type="entry name" value="Aro_Compnd_Degr_Hydrolases"/>
</dbReference>
<organism evidence="2 3">
    <name type="scientific">Burkholderia ambifaria (strain ATCC BAA-244 / DSM 16087 / CCUG 44356 / LMG 19182 / AMMD)</name>
    <name type="common">Burkholderia cepacia (strain AMMD)</name>
    <dbReference type="NCBI Taxonomy" id="339670"/>
    <lineage>
        <taxon>Bacteria</taxon>
        <taxon>Pseudomonadati</taxon>
        <taxon>Pseudomonadota</taxon>
        <taxon>Betaproteobacteria</taxon>
        <taxon>Burkholderiales</taxon>
        <taxon>Burkholderiaceae</taxon>
        <taxon>Burkholderia</taxon>
        <taxon>Burkholderia cepacia complex</taxon>
    </lineage>
</organism>
<dbReference type="RefSeq" id="WP_011659139.1">
    <property type="nucleotide sequence ID" value="NC_008391.1"/>
</dbReference>
<evidence type="ECO:0000313" key="3">
    <source>
        <dbReference type="Proteomes" id="UP000000662"/>
    </source>
</evidence>
<dbReference type="GO" id="GO:0016787">
    <property type="term" value="F:hydrolase activity"/>
    <property type="evidence" value="ECO:0007669"/>
    <property type="project" value="UniProtKB-KW"/>
</dbReference>
<dbReference type="PANTHER" id="PTHR35563">
    <property type="entry name" value="BARREL METAL-DEPENDENT HYDROLASE, PUTATIVE (AFU_ORTHOLOGUE AFUA_1G16240)-RELATED"/>
    <property type="match status" value="1"/>
</dbReference>
<dbReference type="Gene3D" id="3.20.20.140">
    <property type="entry name" value="Metal-dependent hydrolases"/>
    <property type="match status" value="1"/>
</dbReference>
<dbReference type="GeneID" id="93087117"/>
<dbReference type="InterPro" id="IPR006680">
    <property type="entry name" value="Amidohydro-rel"/>
</dbReference>
<evidence type="ECO:0000259" key="1">
    <source>
        <dbReference type="Pfam" id="PF04909"/>
    </source>
</evidence>
<dbReference type="EMBL" id="CP000441">
    <property type="protein sequence ID" value="ABI89701.1"/>
    <property type="molecule type" value="Genomic_DNA"/>
</dbReference>